<evidence type="ECO:0000256" key="9">
    <source>
        <dbReference type="ARBA" id="ARBA00074764"/>
    </source>
</evidence>
<name>A0A0H3J1A6_CLOPA</name>
<dbReference type="Gene3D" id="3.40.605.10">
    <property type="entry name" value="Aldehyde Dehydrogenase, Chain A, domain 1"/>
    <property type="match status" value="1"/>
</dbReference>
<evidence type="ECO:0000259" key="11">
    <source>
        <dbReference type="Pfam" id="PF00171"/>
    </source>
</evidence>
<dbReference type="InterPro" id="IPR016163">
    <property type="entry name" value="Ald_DH_C"/>
</dbReference>
<dbReference type="CDD" id="cd07122">
    <property type="entry name" value="ALDH_F20_ACDH"/>
    <property type="match status" value="1"/>
</dbReference>
<evidence type="ECO:0000256" key="1">
    <source>
        <dbReference type="ARBA" id="ARBA00001954"/>
    </source>
</evidence>
<dbReference type="GO" id="GO:0005829">
    <property type="term" value="C:cytosol"/>
    <property type="evidence" value="ECO:0007669"/>
    <property type="project" value="TreeGrafter"/>
</dbReference>
<dbReference type="InterPro" id="IPR034789">
    <property type="entry name" value="AAD_C"/>
</dbReference>
<feature type="domain" description="Fe-containing alcohol dehydrogenase-like C-terminal" evidence="13">
    <location>
        <begin position="646"/>
        <end position="858"/>
    </location>
</feature>
<comment type="similarity">
    <text evidence="6 10">In the N-terminal section; belongs to the aldehyde dehydrogenase family.</text>
</comment>
<dbReference type="PROSITE" id="PS00913">
    <property type="entry name" value="ADH_IRON_1"/>
    <property type="match status" value="1"/>
</dbReference>
<gene>
    <name evidence="14" type="primary">adhE3</name>
    <name evidence="14" type="ORF">CLPA_c15660</name>
    <name evidence="15" type="ORF">CP6013_01611</name>
</gene>
<comment type="similarity">
    <text evidence="7 10">In the C-terminal section; belongs to the iron-containing alcohol dehydrogenase family.</text>
</comment>
<dbReference type="eggNOG" id="COG1454">
    <property type="taxonomic scope" value="Bacteria"/>
</dbReference>
<dbReference type="GO" id="GO:0006066">
    <property type="term" value="P:alcohol metabolic process"/>
    <property type="evidence" value="ECO:0007669"/>
    <property type="project" value="InterPro"/>
</dbReference>
<dbReference type="eggNOG" id="COG1012">
    <property type="taxonomic scope" value="Bacteria"/>
</dbReference>
<dbReference type="FunFam" id="1.20.1090.10:FF:000001">
    <property type="entry name" value="Aldehyde-alcohol dehydrogenase"/>
    <property type="match status" value="1"/>
</dbReference>
<feature type="domain" description="Alcohol dehydrogenase iron-type/glycerol dehydrogenase GldA" evidence="12">
    <location>
        <begin position="456"/>
        <end position="634"/>
    </location>
</feature>
<dbReference type="Pfam" id="PF25137">
    <property type="entry name" value="ADH_Fe_C"/>
    <property type="match status" value="1"/>
</dbReference>
<dbReference type="CDD" id="cd08178">
    <property type="entry name" value="AAD_C"/>
    <property type="match status" value="1"/>
</dbReference>
<dbReference type="InterPro" id="IPR015590">
    <property type="entry name" value="Aldehyde_DH_dom"/>
</dbReference>
<reference evidence="14 17" key="1">
    <citation type="journal article" date="2015" name="Genome Announc.">
        <title>Complete Genome Sequence of the Nitrogen-Fixing and Solvent-Producing Clostridium pasteurianum DSM 525.</title>
        <authorList>
            <person name="Poehlein A."/>
            <person name="Grosse-Honebrink A."/>
            <person name="Zhang Y."/>
            <person name="Minton N.P."/>
            <person name="Daniel R."/>
        </authorList>
    </citation>
    <scope>NUCLEOTIDE SEQUENCE [LARGE SCALE GENOMIC DNA]</scope>
    <source>
        <strain evidence="14">DSM 525</strain>
        <strain evidence="17">DSM 525 / ATCC 6013</strain>
    </source>
</reference>
<accession>A0A0H3J1A6</accession>
<evidence type="ECO:0000256" key="4">
    <source>
        <dbReference type="ARBA" id="ARBA00023027"/>
    </source>
</evidence>
<dbReference type="InterPro" id="IPR044731">
    <property type="entry name" value="BDH-like"/>
</dbReference>
<sequence>MKITNVETLNKKLEDMRVAQKKYASYTQEQVDKIFKAVSLAANDSRIKLAELAVEETGMGILEDKVIKNHLACEYVYNKYKDEKTCGVLEEDLSFGIQKIAEPLGIVAAIIPTTNPTSTTIFKALICLKTRNVVIFSPHPRAKNCTIETAKLILDAAVKAGAPENIIGWIDTPSIELSKLVMENSDTILATGGPGMVKAAYSSGKPAIGVGAGNTPVIIDETADIKTAVSSILLSKTFDNGVVCSSEQAIIAIEKIYTKVKKELLYRGAYLLNKKETEKLRSIMFVNHSLNSDIVGQSAFKISELAGFKVPEATKVLIGEVEKIDVHDPFGHEKISPILGLYKAADFEDALVKASEILEKCGGIGHTSVLYTDEFISKHRIQKFGAVMKTSRALINTPSSHGAVGDVYNFKIEPSFTLGCGSWGGNSVTDNVGIKNLLNIKSVALRRENMLWFRVPQKIYFKYGCLPSALQDLKYMNKKKAFIVTDKVLYKLGFLKSTLKVLEELSIEYKIFYDVEPDPTLATAVKGSKEMINFQPDTIIALGGGSPMDAAKIMWLLYEHPESDFKNLSMTFMDIRKRIYNFPTLREKANFIAIPTSAGTGSEVTPFAVITEEKTGIKYPLADYELTPDIAIIDVELMMNMPKGLTAASGVDALTHALEAYVSVLATEYTNGLALEAIKLIFEYLPLAYEEGSLNIKAREKMAHASTMAGMAFANAFLGVCHSIAHKLGSAYNIPHGVSNALMITEVIKFNATDNPVKQTAFPQYEYPDARLRYAKIADYLKLGGNNESEKIQLLISAINDLKNKINIPKNIKETGVSKESFYMNVDSLSKQAFDDQCTGSNPRYPLISEIKQMLINAYE</sequence>
<dbReference type="InterPro" id="IPR001670">
    <property type="entry name" value="ADH_Fe/GldA"/>
</dbReference>
<evidence type="ECO:0000313" key="16">
    <source>
        <dbReference type="Proteomes" id="UP000028042"/>
    </source>
</evidence>
<evidence type="ECO:0000313" key="15">
    <source>
        <dbReference type="EMBL" id="KRU12364.1"/>
    </source>
</evidence>
<dbReference type="GeneID" id="93073737"/>
<dbReference type="NCBIfam" id="NF010378">
    <property type="entry name" value="PRK13805.1"/>
    <property type="match status" value="1"/>
</dbReference>
<evidence type="ECO:0000313" key="17">
    <source>
        <dbReference type="Proteomes" id="UP000030905"/>
    </source>
</evidence>
<dbReference type="GO" id="GO:0008774">
    <property type="term" value="F:acetaldehyde dehydrogenase (acetylating) activity"/>
    <property type="evidence" value="ECO:0007669"/>
    <property type="project" value="UniProtKB-UniRule"/>
</dbReference>
<keyword evidence="2 10" id="KW-0560">Oxidoreductase</keyword>
<dbReference type="Gene3D" id="1.20.1090.10">
    <property type="entry name" value="Dehydroquinate synthase-like - alpha domain"/>
    <property type="match status" value="1"/>
</dbReference>
<proteinExistence type="inferred from homology"/>
<dbReference type="GO" id="GO:0015976">
    <property type="term" value="P:carbon utilization"/>
    <property type="evidence" value="ECO:0007669"/>
    <property type="project" value="InterPro"/>
</dbReference>
<dbReference type="Gene3D" id="3.40.309.10">
    <property type="entry name" value="Aldehyde Dehydrogenase, Chain A, domain 2"/>
    <property type="match status" value="1"/>
</dbReference>
<keyword evidence="5" id="KW-0511">Multifunctional enzyme</keyword>
<dbReference type="PANTHER" id="PTHR43633:SF1">
    <property type="entry name" value="ALCOHOL DEHYDROGENASE YQHD"/>
    <property type="match status" value="1"/>
</dbReference>
<organism evidence="14 17">
    <name type="scientific">Clostridium pasteurianum DSM 525 = ATCC 6013</name>
    <dbReference type="NCBI Taxonomy" id="1262449"/>
    <lineage>
        <taxon>Bacteria</taxon>
        <taxon>Bacillati</taxon>
        <taxon>Bacillota</taxon>
        <taxon>Clostridia</taxon>
        <taxon>Eubacteriales</taxon>
        <taxon>Clostridiaceae</taxon>
        <taxon>Clostridium</taxon>
    </lineage>
</organism>
<dbReference type="FunFam" id="3.40.50.1970:FF:000002">
    <property type="entry name" value="Aldehyde-alcohol dehydrogenase"/>
    <property type="match status" value="1"/>
</dbReference>
<dbReference type="SUPFAM" id="SSF56796">
    <property type="entry name" value="Dehydroquinate synthase-like"/>
    <property type="match status" value="1"/>
</dbReference>
<dbReference type="Pfam" id="PF00465">
    <property type="entry name" value="Fe-ADH"/>
    <property type="match status" value="1"/>
</dbReference>
<dbReference type="RefSeq" id="WP_003447164.1">
    <property type="nucleotide sequence ID" value="NZ_ANZB01000014.1"/>
</dbReference>
<evidence type="ECO:0000256" key="6">
    <source>
        <dbReference type="ARBA" id="ARBA00035641"/>
    </source>
</evidence>
<evidence type="ECO:0000256" key="8">
    <source>
        <dbReference type="ARBA" id="ARBA00049194"/>
    </source>
</evidence>
<comment type="cofactor">
    <cofactor evidence="1">
        <name>Fe(2+)</name>
        <dbReference type="ChEBI" id="CHEBI:29033"/>
    </cofactor>
</comment>
<dbReference type="InterPro" id="IPR016162">
    <property type="entry name" value="Ald_DH_N"/>
</dbReference>
<dbReference type="SUPFAM" id="SSF53720">
    <property type="entry name" value="ALDH-like"/>
    <property type="match status" value="1"/>
</dbReference>
<dbReference type="InterPro" id="IPR016161">
    <property type="entry name" value="Ald_DH/histidinol_DH"/>
</dbReference>
<dbReference type="Proteomes" id="UP000028042">
    <property type="component" value="Unassembled WGS sequence"/>
</dbReference>
<dbReference type="PATRIC" id="fig|1262449.3.peg.3351"/>
<evidence type="ECO:0000256" key="10">
    <source>
        <dbReference type="PIRNR" id="PIRNR000111"/>
    </source>
</evidence>
<dbReference type="Gene3D" id="3.40.50.1970">
    <property type="match status" value="1"/>
</dbReference>
<dbReference type="KEGG" id="cpae:CPAST_c15660"/>
<dbReference type="PANTHER" id="PTHR43633">
    <property type="entry name" value="ALCOHOL DEHYDROGENASE YQHD"/>
    <property type="match status" value="1"/>
</dbReference>
<dbReference type="EMBL" id="CP009268">
    <property type="protein sequence ID" value="AJA51629.1"/>
    <property type="molecule type" value="Genomic_DNA"/>
</dbReference>
<evidence type="ECO:0000256" key="3">
    <source>
        <dbReference type="ARBA" id="ARBA00023004"/>
    </source>
</evidence>
<reference evidence="15" key="2">
    <citation type="submission" date="2015-10" db="EMBL/GenBank/DDBJ databases">
        <title>Improved Draft Genome Sequence of Clostridium pasteurianum Strain ATCC 6013 (DSM 525) Using a Hybrid Next-Generation Sequencing Approach.</title>
        <authorList>
            <person name="Pyne M.E."/>
            <person name="Utturkar S.M."/>
            <person name="Brown S.D."/>
            <person name="Moo-Young M."/>
            <person name="Chung D.A."/>
            <person name="Chou P.C."/>
        </authorList>
    </citation>
    <scope>NUCLEOTIDE SEQUENCE</scope>
    <source>
        <strain evidence="15">ATCC 6013</strain>
    </source>
</reference>
<dbReference type="KEGG" id="cpat:CLPA_c15660"/>
<dbReference type="AlphaFoldDB" id="A0A0H3J1A6"/>
<comment type="catalytic activity">
    <reaction evidence="8">
        <text>an aldehyde + NAD(+) + H2O = a carboxylate + NADH + 2 H(+)</text>
        <dbReference type="Rhea" id="RHEA:16185"/>
        <dbReference type="ChEBI" id="CHEBI:15377"/>
        <dbReference type="ChEBI" id="CHEBI:15378"/>
        <dbReference type="ChEBI" id="CHEBI:17478"/>
        <dbReference type="ChEBI" id="CHEBI:29067"/>
        <dbReference type="ChEBI" id="CHEBI:57540"/>
        <dbReference type="ChEBI" id="CHEBI:57945"/>
        <dbReference type="EC" id="1.2.1.3"/>
    </reaction>
</comment>
<keyword evidence="3" id="KW-0408">Iron</keyword>
<dbReference type="GO" id="GO:0004029">
    <property type="term" value="F:aldehyde dehydrogenase (NAD+) activity"/>
    <property type="evidence" value="ECO:0007669"/>
    <property type="project" value="UniProtKB-EC"/>
</dbReference>
<evidence type="ECO:0000256" key="2">
    <source>
        <dbReference type="ARBA" id="ARBA00023002"/>
    </source>
</evidence>
<dbReference type="PIRSF" id="PIRSF000111">
    <property type="entry name" value="ALDH_ADH"/>
    <property type="match status" value="1"/>
</dbReference>
<evidence type="ECO:0000313" key="14">
    <source>
        <dbReference type="EMBL" id="AJA51629.1"/>
    </source>
</evidence>
<dbReference type="InterPro" id="IPR012079">
    <property type="entry name" value="Bifunc_Ald-ADH"/>
</dbReference>
<keyword evidence="4" id="KW-0520">NAD</keyword>
<dbReference type="GO" id="GO:1990362">
    <property type="term" value="F:butanol dehydrogenase (NAD+) activity"/>
    <property type="evidence" value="ECO:0007669"/>
    <property type="project" value="InterPro"/>
</dbReference>
<reference evidence="15 16" key="3">
    <citation type="journal article" name="Genome Announc.">
        <title>Improved Draft Genome Sequence of Clostridium pasteurianum Strain ATCC 6013 (DSM 525) Using a Hybrid Next-Generation Sequencing Approach.</title>
        <authorList>
            <person name="Pyne M.E."/>
            <person name="Utturkar S."/>
            <person name="Brown S.D."/>
            <person name="Moo-Young M."/>
            <person name="Chung D.A."/>
            <person name="Chou C.P."/>
        </authorList>
    </citation>
    <scope>NUCLEOTIDE SEQUENCE [LARGE SCALE GENOMIC DNA]</scope>
    <source>
        <strain evidence="15 16">ATCC 6013</strain>
    </source>
</reference>
<dbReference type="GO" id="GO:0046872">
    <property type="term" value="F:metal ion binding"/>
    <property type="evidence" value="ECO:0007669"/>
    <property type="project" value="InterPro"/>
</dbReference>
<evidence type="ECO:0000259" key="12">
    <source>
        <dbReference type="Pfam" id="PF00465"/>
    </source>
</evidence>
<feature type="domain" description="Aldehyde dehydrogenase" evidence="11">
    <location>
        <begin position="7"/>
        <end position="266"/>
    </location>
</feature>
<dbReference type="Pfam" id="PF00171">
    <property type="entry name" value="Aldedh"/>
    <property type="match status" value="1"/>
</dbReference>
<dbReference type="GO" id="GO:1990002">
    <property type="term" value="F:methylglyoxal reductase (NADPH) (acetol producing) activity"/>
    <property type="evidence" value="ECO:0007669"/>
    <property type="project" value="TreeGrafter"/>
</dbReference>
<keyword evidence="17" id="KW-1185">Reference proteome</keyword>
<dbReference type="Proteomes" id="UP000030905">
    <property type="component" value="Chromosome"/>
</dbReference>
<protein>
    <recommendedName>
        <fullName evidence="9 10">Aldehyde-alcohol dehydrogenase</fullName>
    </recommendedName>
</protein>
<evidence type="ECO:0000256" key="7">
    <source>
        <dbReference type="ARBA" id="ARBA00035645"/>
    </source>
</evidence>
<dbReference type="InterPro" id="IPR056798">
    <property type="entry name" value="ADH_Fe_C"/>
</dbReference>
<evidence type="ECO:0000256" key="5">
    <source>
        <dbReference type="ARBA" id="ARBA00023268"/>
    </source>
</evidence>
<dbReference type="GO" id="GO:0008106">
    <property type="term" value="F:alcohol dehydrogenase (NADP+) activity"/>
    <property type="evidence" value="ECO:0007669"/>
    <property type="project" value="TreeGrafter"/>
</dbReference>
<dbReference type="InterPro" id="IPR018211">
    <property type="entry name" value="ADH_Fe_CS"/>
</dbReference>
<dbReference type="EMBL" id="JPGY02000001">
    <property type="protein sequence ID" value="KRU12364.1"/>
    <property type="molecule type" value="Genomic_DNA"/>
</dbReference>
<evidence type="ECO:0000259" key="13">
    <source>
        <dbReference type="Pfam" id="PF25137"/>
    </source>
</evidence>
<dbReference type="FunFam" id="3.40.309.10:FF:000007">
    <property type="entry name" value="Aldehyde-alcohol dehydrogenase"/>
    <property type="match status" value="1"/>
</dbReference>